<dbReference type="AlphaFoldDB" id="A0A1Q8CRT0"/>
<name>A0A1Q8CRT0_9PSEU</name>
<dbReference type="Pfam" id="PF01381">
    <property type="entry name" value="HTH_3"/>
    <property type="match status" value="1"/>
</dbReference>
<accession>A0A1Q8CRT0</accession>
<dbReference type="STRING" id="1912961.BU204_13340"/>
<evidence type="ECO:0000256" key="1">
    <source>
        <dbReference type="SAM" id="MobiDB-lite"/>
    </source>
</evidence>
<dbReference type="Gene3D" id="1.10.260.40">
    <property type="entry name" value="lambda repressor-like DNA-binding domains"/>
    <property type="match status" value="1"/>
</dbReference>
<dbReference type="CDD" id="cd00093">
    <property type="entry name" value="HTH_XRE"/>
    <property type="match status" value="1"/>
</dbReference>
<feature type="compositionally biased region" description="Polar residues" evidence="1">
    <location>
        <begin position="424"/>
        <end position="446"/>
    </location>
</feature>
<feature type="region of interest" description="Disordered" evidence="1">
    <location>
        <begin position="420"/>
        <end position="446"/>
    </location>
</feature>
<dbReference type="SMART" id="SM00530">
    <property type="entry name" value="HTH_XRE"/>
    <property type="match status" value="1"/>
</dbReference>
<proteinExistence type="predicted"/>
<sequence>MQKLRTSAGMSMGELARRINYSKGHLSKVENDLKPPNATLAKLCDQALGTGGVLFRSLPPAAAGSPVASGPGPDDEVLVVAFADTGALHYRQLSRRLLEAGTGELLGDALVRGSRAATDRRTVDALRAGFDQLRVLGTMTSPVPVLGQALAHLQTVQTLTRHGDEPVRQQLWVLASRVAEYIGWMSQEAGDDAGALAWTDRAVEYALTGSDPHLASFALVRRAEVAMYRLDALGTIELARRAQADTGAGPRILGQAARCEAQGHALAGDALAYERALERAESLLATASDAEAPVLGSASVSDQVPLARGWSLYDLGRPGEAAAVLDEQVPRIPEVARRARARFGARRALAHAQHGDVEQACSVARDVLVDAAHVDSATVRVDLRQLVRTLGRWHTNSAVREIHPDLMSLLHLQEGVGWRGQPGVQAQASPSSSLRTWDASGNPSSS</sequence>
<dbReference type="InterPro" id="IPR010982">
    <property type="entry name" value="Lambda_DNA-bd_dom_sf"/>
</dbReference>
<feature type="domain" description="HTH cro/C1-type" evidence="2">
    <location>
        <begin position="1"/>
        <end position="45"/>
    </location>
</feature>
<organism evidence="3 4">
    <name type="scientific">Actinophytocola xanthii</name>
    <dbReference type="NCBI Taxonomy" id="1912961"/>
    <lineage>
        <taxon>Bacteria</taxon>
        <taxon>Bacillati</taxon>
        <taxon>Actinomycetota</taxon>
        <taxon>Actinomycetes</taxon>
        <taxon>Pseudonocardiales</taxon>
        <taxon>Pseudonocardiaceae</taxon>
    </lineage>
</organism>
<evidence type="ECO:0000259" key="2">
    <source>
        <dbReference type="PROSITE" id="PS50943"/>
    </source>
</evidence>
<evidence type="ECO:0000313" key="4">
    <source>
        <dbReference type="Proteomes" id="UP000185596"/>
    </source>
</evidence>
<keyword evidence="4" id="KW-1185">Reference proteome</keyword>
<dbReference type="InterPro" id="IPR001387">
    <property type="entry name" value="Cro/C1-type_HTH"/>
</dbReference>
<comment type="caution">
    <text evidence="3">The sequence shown here is derived from an EMBL/GenBank/DDBJ whole genome shotgun (WGS) entry which is preliminary data.</text>
</comment>
<evidence type="ECO:0000313" key="3">
    <source>
        <dbReference type="EMBL" id="OLF17072.1"/>
    </source>
</evidence>
<dbReference type="SUPFAM" id="SSF47413">
    <property type="entry name" value="lambda repressor-like DNA-binding domains"/>
    <property type="match status" value="1"/>
</dbReference>
<dbReference type="PROSITE" id="PS50943">
    <property type="entry name" value="HTH_CROC1"/>
    <property type="match status" value="1"/>
</dbReference>
<reference evidence="3 4" key="1">
    <citation type="submission" date="2016-12" db="EMBL/GenBank/DDBJ databases">
        <title>The draft genome sequence of Actinophytocola sp. 11-183.</title>
        <authorList>
            <person name="Wang W."/>
            <person name="Yuan L."/>
        </authorList>
    </citation>
    <scope>NUCLEOTIDE SEQUENCE [LARGE SCALE GENOMIC DNA]</scope>
    <source>
        <strain evidence="3 4">11-183</strain>
    </source>
</reference>
<dbReference type="GO" id="GO:0003677">
    <property type="term" value="F:DNA binding"/>
    <property type="evidence" value="ECO:0007669"/>
    <property type="project" value="InterPro"/>
</dbReference>
<dbReference type="EMBL" id="MSIE01000021">
    <property type="protein sequence ID" value="OLF17072.1"/>
    <property type="molecule type" value="Genomic_DNA"/>
</dbReference>
<protein>
    <recommendedName>
        <fullName evidence="2">HTH cro/C1-type domain-containing protein</fullName>
    </recommendedName>
</protein>
<dbReference type="Proteomes" id="UP000185596">
    <property type="component" value="Unassembled WGS sequence"/>
</dbReference>
<gene>
    <name evidence="3" type="ORF">BU204_13340</name>
</gene>